<accession>A0AAD6FAP4</accession>
<evidence type="ECO:0000313" key="4">
    <source>
        <dbReference type="EMBL" id="KAJ4926955.1"/>
    </source>
</evidence>
<evidence type="ECO:0000259" key="3">
    <source>
        <dbReference type="Pfam" id="PF07894"/>
    </source>
</evidence>
<feature type="domain" description="Scaffolding anchor of CK1" evidence="3">
    <location>
        <begin position="17"/>
        <end position="198"/>
    </location>
</feature>
<organism evidence="4 5">
    <name type="scientific">Pogonophryne albipinna</name>
    <dbReference type="NCBI Taxonomy" id="1090488"/>
    <lineage>
        <taxon>Eukaryota</taxon>
        <taxon>Metazoa</taxon>
        <taxon>Chordata</taxon>
        <taxon>Craniata</taxon>
        <taxon>Vertebrata</taxon>
        <taxon>Euteleostomi</taxon>
        <taxon>Actinopterygii</taxon>
        <taxon>Neopterygii</taxon>
        <taxon>Teleostei</taxon>
        <taxon>Neoteleostei</taxon>
        <taxon>Acanthomorphata</taxon>
        <taxon>Eupercaria</taxon>
        <taxon>Perciformes</taxon>
        <taxon>Notothenioidei</taxon>
        <taxon>Pogonophryne</taxon>
    </lineage>
</organism>
<gene>
    <name evidence="4" type="ORF">JOQ06_014697</name>
</gene>
<evidence type="ECO:0000256" key="2">
    <source>
        <dbReference type="SAM" id="MobiDB-lite"/>
    </source>
</evidence>
<dbReference type="EMBL" id="JAPTMU010000019">
    <property type="protein sequence ID" value="KAJ4926955.1"/>
    <property type="molecule type" value="Genomic_DNA"/>
</dbReference>
<dbReference type="PANTHER" id="PTHR16181:SF29">
    <property type="entry name" value="PROTEIN FAM83A-RELATED"/>
    <property type="match status" value="1"/>
</dbReference>
<comment type="similarity">
    <text evidence="1">Belongs to the FAM83 family.</text>
</comment>
<dbReference type="GO" id="GO:0007165">
    <property type="term" value="P:signal transduction"/>
    <property type="evidence" value="ECO:0007669"/>
    <property type="project" value="TreeGrafter"/>
</dbReference>
<dbReference type="PANTHER" id="PTHR16181">
    <property type="entry name" value="PROTEIN FAM83A-RELATED"/>
    <property type="match status" value="1"/>
</dbReference>
<reference evidence="4" key="1">
    <citation type="submission" date="2022-11" db="EMBL/GenBank/DDBJ databases">
        <title>Chromosome-level genome of Pogonophryne albipinna.</title>
        <authorList>
            <person name="Jo E."/>
        </authorList>
    </citation>
    <scope>NUCLEOTIDE SEQUENCE</scope>
    <source>
        <strain evidence="4">SGF0006</strain>
        <tissue evidence="4">Muscle</tissue>
    </source>
</reference>
<dbReference type="InterPro" id="IPR012461">
    <property type="entry name" value="SACK1"/>
</dbReference>
<dbReference type="AlphaFoldDB" id="A0AAD6FAP4"/>
<dbReference type="SUPFAM" id="SSF56024">
    <property type="entry name" value="Phospholipase D/nuclease"/>
    <property type="match status" value="1"/>
</dbReference>
<dbReference type="InterPro" id="IPR050944">
    <property type="entry name" value="FAM83"/>
</dbReference>
<evidence type="ECO:0000256" key="1">
    <source>
        <dbReference type="ARBA" id="ARBA00006937"/>
    </source>
</evidence>
<dbReference type="Pfam" id="PF07894">
    <property type="entry name" value="SACK1"/>
    <property type="match status" value="1"/>
</dbReference>
<keyword evidence="5" id="KW-1185">Reference proteome</keyword>
<name>A0AAD6FAP4_9TELE</name>
<dbReference type="Proteomes" id="UP001219934">
    <property type="component" value="Unassembled WGS sequence"/>
</dbReference>
<evidence type="ECO:0000313" key="5">
    <source>
        <dbReference type="Proteomes" id="UP001219934"/>
    </source>
</evidence>
<protein>
    <recommendedName>
        <fullName evidence="3">Scaffolding anchor of CK1 domain-containing protein</fullName>
    </recommendedName>
</protein>
<feature type="region of interest" description="Disordered" evidence="2">
    <location>
        <begin position="510"/>
        <end position="539"/>
    </location>
</feature>
<dbReference type="GO" id="GO:0019901">
    <property type="term" value="F:protein kinase binding"/>
    <property type="evidence" value="ECO:0007669"/>
    <property type="project" value="TreeGrafter"/>
</dbReference>
<sequence length="539" mass="61341">MSNSHEQSLDENVVFLPVNESSPEFLHCEKERQAVERLLNAGPEAFYSSIGTERSVCFLSSEEVRQISSWAQDYRLHPLQVQRQENGEDGSSEMEDFCSTYFPSFTDTPPPGLELGWPEKSPWGAKDSVRVHTSPPAEGDPSVRQIIRWHLQNAGEVIAIVTDRLTDSAIIGDLHKAATRGVPVYIILNQRSIQENFTLNRLRHPNLQTVIHGSYREFRTLFAASLPVPDTWREAGTHVDVTHHLKDRSDLGFQRHQLYEPEITNPPSPPADSLLDWVAMGVIHTTKCSPLDQHDEIMAKEMQMQSQMLFDKNTLFMDSFRPTYNGNQFVDNKRVDHIINKAISRQLSAEKSTNLDDRTRTRLDDKGIEPTHHINILPFSERRETLKREAILGKVGSINKTSSPMENKPSSRKPLILMLPQSESYKSLSDIMKRTHPQQSPSGQIRKGSKAAASELTQTMMELSVNKTQNRGVPVPRFMASCFDPDQMIPALNLMRKRNDELKPLLYRSQQNLLPSERPRSSSYASWRWPLAEAEGKQE</sequence>
<proteinExistence type="inferred from homology"/>
<comment type="caution">
    <text evidence="4">The sequence shown here is derived from an EMBL/GenBank/DDBJ whole genome shotgun (WGS) entry which is preliminary data.</text>
</comment>
<dbReference type="Gene3D" id="3.30.870.10">
    <property type="entry name" value="Endonuclease Chain A"/>
    <property type="match status" value="1"/>
</dbReference>